<keyword evidence="3" id="KW-1185">Reference proteome</keyword>
<organism evidence="2 3">
    <name type="scientific">Gonium pectorale</name>
    <name type="common">Green alga</name>
    <dbReference type="NCBI Taxonomy" id="33097"/>
    <lineage>
        <taxon>Eukaryota</taxon>
        <taxon>Viridiplantae</taxon>
        <taxon>Chlorophyta</taxon>
        <taxon>core chlorophytes</taxon>
        <taxon>Chlorophyceae</taxon>
        <taxon>CS clade</taxon>
        <taxon>Chlamydomonadales</taxon>
        <taxon>Volvocaceae</taxon>
        <taxon>Gonium</taxon>
    </lineage>
</organism>
<dbReference type="OrthoDB" id="17458at2759"/>
<gene>
    <name evidence="2" type="ORF">GPECTOR_115g327</name>
</gene>
<accession>A0A150FYZ3</accession>
<evidence type="ECO:0000313" key="3">
    <source>
        <dbReference type="Proteomes" id="UP000075714"/>
    </source>
</evidence>
<protein>
    <recommendedName>
        <fullName evidence="1">Metallo-beta-lactamase domain-containing protein</fullName>
    </recommendedName>
</protein>
<feature type="domain" description="Metallo-beta-lactamase" evidence="1">
    <location>
        <begin position="62"/>
        <end position="258"/>
    </location>
</feature>
<dbReference type="Pfam" id="PF00753">
    <property type="entry name" value="Lactamase_B"/>
    <property type="match status" value="1"/>
</dbReference>
<dbReference type="STRING" id="33097.A0A150FYZ3"/>
<sequence length="316" mass="33143">MGGKNFSCPTYSIHATDRTPAELREAQDGLPARVPGVVAATAKGEGAEGVYYTGWSTEKSYAGCAYLIVRQGGNILVDSPRYNPVLARRLEALGGVRYMFLTHRDDVGDHQAWARHFGATRILHELEVNERQGTDAVEVKLRGDGPWVIDAQGQVVEAAAGPGDVAAAGGAAQDGDGDGDVTFIFTPGHTRGHVCMYYAPYAALFSGDHLCSAAGQAPDAPQDDLYVYKDFNWYDFPLQLASVAKLLQYDWLHVLPAHGRRMHLRDAAARLAAVSTLLMKHGADAGPDVLAAAAAAVPAATAAGGAAGGAVSSAAA</sequence>
<dbReference type="Gene3D" id="3.60.15.10">
    <property type="entry name" value="Ribonuclease Z/Hydroxyacylglutathione hydrolase-like"/>
    <property type="match status" value="1"/>
</dbReference>
<comment type="caution">
    <text evidence="2">The sequence shown here is derived from an EMBL/GenBank/DDBJ whole genome shotgun (WGS) entry which is preliminary data.</text>
</comment>
<name>A0A150FYZ3_GONPE</name>
<dbReference type="InterPro" id="IPR036866">
    <property type="entry name" value="RibonucZ/Hydroxyglut_hydro"/>
</dbReference>
<dbReference type="SUPFAM" id="SSF56281">
    <property type="entry name" value="Metallo-hydrolase/oxidoreductase"/>
    <property type="match status" value="1"/>
</dbReference>
<proteinExistence type="predicted"/>
<dbReference type="PANTHER" id="PTHR42773">
    <property type="entry name" value="METALLO-BETA-LACTAMASE-RELATED"/>
    <property type="match status" value="1"/>
</dbReference>
<dbReference type="EMBL" id="LSYV01000115">
    <property type="protein sequence ID" value="KXZ42833.1"/>
    <property type="molecule type" value="Genomic_DNA"/>
</dbReference>
<evidence type="ECO:0000313" key="2">
    <source>
        <dbReference type="EMBL" id="KXZ42833.1"/>
    </source>
</evidence>
<dbReference type="CDD" id="cd07727">
    <property type="entry name" value="YmaE-like_MBL-fold"/>
    <property type="match status" value="1"/>
</dbReference>
<reference evidence="3" key="1">
    <citation type="journal article" date="2016" name="Nat. Commun.">
        <title>The Gonium pectorale genome demonstrates co-option of cell cycle regulation during the evolution of multicellularity.</title>
        <authorList>
            <person name="Hanschen E.R."/>
            <person name="Marriage T.N."/>
            <person name="Ferris P.J."/>
            <person name="Hamaji T."/>
            <person name="Toyoda A."/>
            <person name="Fujiyama A."/>
            <person name="Neme R."/>
            <person name="Noguchi H."/>
            <person name="Minakuchi Y."/>
            <person name="Suzuki M."/>
            <person name="Kawai-Toyooka H."/>
            <person name="Smith D.R."/>
            <person name="Sparks H."/>
            <person name="Anderson J."/>
            <person name="Bakaric R."/>
            <person name="Luria V."/>
            <person name="Karger A."/>
            <person name="Kirschner M.W."/>
            <person name="Durand P.M."/>
            <person name="Michod R.E."/>
            <person name="Nozaki H."/>
            <person name="Olson B.J."/>
        </authorList>
    </citation>
    <scope>NUCLEOTIDE SEQUENCE [LARGE SCALE GENOMIC DNA]</scope>
    <source>
        <strain evidence="3">NIES-2863</strain>
    </source>
</reference>
<dbReference type="AlphaFoldDB" id="A0A150FYZ3"/>
<dbReference type="InterPro" id="IPR001279">
    <property type="entry name" value="Metallo-B-lactamas"/>
</dbReference>
<evidence type="ECO:0000259" key="1">
    <source>
        <dbReference type="SMART" id="SM00849"/>
    </source>
</evidence>
<dbReference type="SMART" id="SM00849">
    <property type="entry name" value="Lactamase_B"/>
    <property type="match status" value="1"/>
</dbReference>
<dbReference type="PANTHER" id="PTHR42773:SF1">
    <property type="entry name" value="METALLO-BETA-LACTAMASE FAMILY PROTEIN"/>
    <property type="match status" value="1"/>
</dbReference>
<dbReference type="Proteomes" id="UP000075714">
    <property type="component" value="Unassembled WGS sequence"/>
</dbReference>